<reference evidence="4 5" key="2">
    <citation type="submission" date="2014-10" db="EMBL/GenBank/DDBJ databases">
        <title>Comparative genomics of the Paenibacillus odorifer group.</title>
        <authorList>
            <person name="Tsai Y.-C."/>
            <person name="Martin N."/>
            <person name="Korlach J."/>
            <person name="Wiedmann M."/>
        </authorList>
    </citation>
    <scope>NUCLEOTIDE SEQUENCE [LARGE SCALE GENOMIC DNA]</scope>
    <source>
        <strain evidence="4 5">DSM 18334</strain>
    </source>
</reference>
<feature type="short sequence motif" description="HXTX 2" evidence="2">
    <location>
        <begin position="137"/>
        <end position="140"/>
    </location>
</feature>
<dbReference type="EC" id="3.1.4.58" evidence="2"/>
<dbReference type="PANTHER" id="PTHR35561">
    <property type="entry name" value="RNA 2',3'-CYCLIC PHOSPHODIESTERASE"/>
    <property type="match status" value="1"/>
</dbReference>
<feature type="active site" description="Proton donor" evidence="2">
    <location>
        <position position="50"/>
    </location>
</feature>
<dbReference type="eggNOG" id="COG1514">
    <property type="taxonomic scope" value="Bacteria"/>
</dbReference>
<accession>A0A098M9F4</accession>
<feature type="domain" description="Phosphoesterase HXTX" evidence="3">
    <location>
        <begin position="18"/>
        <end position="101"/>
    </location>
</feature>
<organism evidence="4 5">
    <name type="scientific">Paenibacillus wynnii</name>
    <dbReference type="NCBI Taxonomy" id="268407"/>
    <lineage>
        <taxon>Bacteria</taxon>
        <taxon>Bacillati</taxon>
        <taxon>Bacillota</taxon>
        <taxon>Bacilli</taxon>
        <taxon>Bacillales</taxon>
        <taxon>Paenibacillaceae</taxon>
        <taxon>Paenibacillus</taxon>
    </lineage>
</organism>
<protein>
    <recommendedName>
        <fullName evidence="2">RNA 2',3'-cyclic phosphodiesterase</fullName>
        <shortName evidence="2">RNA 2',3'-CPDase</shortName>
        <ecNumber evidence="2">3.1.4.58</ecNumber>
    </recommendedName>
</protein>
<dbReference type="InterPro" id="IPR004175">
    <property type="entry name" value="RNA_CPDase"/>
</dbReference>
<dbReference type="PANTHER" id="PTHR35561:SF1">
    <property type="entry name" value="RNA 2',3'-CYCLIC PHOSPHODIESTERASE"/>
    <property type="match status" value="1"/>
</dbReference>
<dbReference type="Proteomes" id="UP000029734">
    <property type="component" value="Unassembled WGS sequence"/>
</dbReference>
<dbReference type="Gene3D" id="3.90.1140.10">
    <property type="entry name" value="Cyclic phosphodiesterase"/>
    <property type="match status" value="1"/>
</dbReference>
<keyword evidence="1 2" id="KW-0378">Hydrolase</keyword>
<dbReference type="HAMAP" id="MF_01940">
    <property type="entry name" value="RNA_CPDase"/>
    <property type="match status" value="1"/>
</dbReference>
<dbReference type="EMBL" id="JQCR01000002">
    <property type="protein sequence ID" value="KGE19179.1"/>
    <property type="molecule type" value="Genomic_DNA"/>
</dbReference>
<dbReference type="SUPFAM" id="SSF55144">
    <property type="entry name" value="LigT-like"/>
    <property type="match status" value="1"/>
</dbReference>
<name>A0A098M9F4_9BACL</name>
<dbReference type="GO" id="GO:0008664">
    <property type="term" value="F:RNA 2',3'-cyclic 3'-phosphodiesterase activity"/>
    <property type="evidence" value="ECO:0007669"/>
    <property type="project" value="UniProtKB-EC"/>
</dbReference>
<evidence type="ECO:0000313" key="5">
    <source>
        <dbReference type="Proteomes" id="UP000029734"/>
    </source>
</evidence>
<comment type="caution">
    <text evidence="4">The sequence shown here is derived from an EMBL/GenBank/DDBJ whole genome shotgun (WGS) entry which is preliminary data.</text>
</comment>
<dbReference type="NCBIfam" id="TIGR02258">
    <property type="entry name" value="2_5_ligase"/>
    <property type="match status" value="1"/>
</dbReference>
<evidence type="ECO:0000256" key="1">
    <source>
        <dbReference type="ARBA" id="ARBA00022801"/>
    </source>
</evidence>
<dbReference type="RefSeq" id="WP_036649852.1">
    <property type="nucleotide sequence ID" value="NZ_JQCR01000002.1"/>
</dbReference>
<evidence type="ECO:0000313" key="4">
    <source>
        <dbReference type="EMBL" id="KGE19179.1"/>
    </source>
</evidence>
<comment type="function">
    <text evidence="2">Hydrolyzes RNA 2',3'-cyclic phosphodiester to an RNA 2'-phosphomonoester.</text>
</comment>
<gene>
    <name evidence="4" type="ORF">PWYN_07315</name>
</gene>
<dbReference type="AlphaFoldDB" id="A0A098M9F4"/>
<dbReference type="GO" id="GO:0004113">
    <property type="term" value="F:2',3'-cyclic-nucleotide 3'-phosphodiesterase activity"/>
    <property type="evidence" value="ECO:0007669"/>
    <property type="project" value="InterPro"/>
</dbReference>
<reference evidence="4 5" key="1">
    <citation type="submission" date="2014-08" db="EMBL/GenBank/DDBJ databases">
        <authorList>
            <person name="den Bakker H.C."/>
        </authorList>
    </citation>
    <scope>NUCLEOTIDE SEQUENCE [LARGE SCALE GENOMIC DNA]</scope>
    <source>
        <strain evidence="4 5">DSM 18334</strain>
    </source>
</reference>
<keyword evidence="5" id="KW-1185">Reference proteome</keyword>
<comment type="similarity">
    <text evidence="2">Belongs to the 2H phosphoesterase superfamily. ThpR family.</text>
</comment>
<dbReference type="InterPro" id="IPR014051">
    <property type="entry name" value="Phosphoesterase_HXTX"/>
</dbReference>
<feature type="active site" description="Proton acceptor" evidence="2">
    <location>
        <position position="137"/>
    </location>
</feature>
<comment type="catalytic activity">
    <reaction evidence="2">
        <text>a 3'-end 2',3'-cyclophospho-ribonucleotide-RNA + H2O = a 3'-end 2'-phospho-ribonucleotide-RNA + H(+)</text>
        <dbReference type="Rhea" id="RHEA:11828"/>
        <dbReference type="Rhea" id="RHEA-COMP:10464"/>
        <dbReference type="Rhea" id="RHEA-COMP:17353"/>
        <dbReference type="ChEBI" id="CHEBI:15377"/>
        <dbReference type="ChEBI" id="CHEBI:15378"/>
        <dbReference type="ChEBI" id="CHEBI:83064"/>
        <dbReference type="ChEBI" id="CHEBI:173113"/>
        <dbReference type="EC" id="3.1.4.58"/>
    </reaction>
</comment>
<sequence length="201" mass="22414">MEQRGIDKDSERLFIAIRLPEELRAALGQRCGRLASELEFSKWVHAEDYHITLQFLGDTAPGKIPALIDALKAATAGFTPFKLSVQQWGTFGPSSSPRVLWCGITGDLMPLHKLQQAVTSATLPLGFIGEERKYSPHITLARKYKGERPYSSGLLQALQNTEPGADEGIEDVPWTVDSMVIFVTRMNKSPMYEVVEKISFF</sequence>
<proteinExistence type="inferred from homology"/>
<evidence type="ECO:0000256" key="2">
    <source>
        <dbReference type="HAMAP-Rule" id="MF_01940"/>
    </source>
</evidence>
<feature type="short sequence motif" description="HXTX 1" evidence="2">
    <location>
        <begin position="50"/>
        <end position="53"/>
    </location>
</feature>
<feature type="domain" description="Phosphoesterase HXTX" evidence="3">
    <location>
        <begin position="111"/>
        <end position="192"/>
    </location>
</feature>
<dbReference type="STRING" id="268407.PWYN_07315"/>
<dbReference type="Pfam" id="PF02834">
    <property type="entry name" value="LigT_PEase"/>
    <property type="match status" value="2"/>
</dbReference>
<evidence type="ECO:0000259" key="3">
    <source>
        <dbReference type="Pfam" id="PF02834"/>
    </source>
</evidence>
<dbReference type="InterPro" id="IPR009097">
    <property type="entry name" value="Cyclic_Pdiesterase"/>
</dbReference>